<evidence type="ECO:0000256" key="1">
    <source>
        <dbReference type="ARBA" id="ARBA00022460"/>
    </source>
</evidence>
<dbReference type="PROSITE" id="PS00233">
    <property type="entry name" value="CHIT_BIND_RR_1"/>
    <property type="match status" value="1"/>
</dbReference>
<reference evidence="4" key="2">
    <citation type="journal article" date="2023" name="BMC Genomics">
        <title>Pest status, molecular evolution, and epigenetic factors derived from the genome assembly of Frankliniella fusca, a thysanopteran phytovirus vector.</title>
        <authorList>
            <person name="Catto M.A."/>
            <person name="Labadie P.E."/>
            <person name="Jacobson A.L."/>
            <person name="Kennedy G.G."/>
            <person name="Srinivasan R."/>
            <person name="Hunt B.G."/>
        </authorList>
    </citation>
    <scope>NUCLEOTIDE SEQUENCE</scope>
    <source>
        <strain evidence="4">PL_HMW_Pooled</strain>
    </source>
</reference>
<dbReference type="AlphaFoldDB" id="A0AAE1LSY0"/>
<keyword evidence="1 2" id="KW-0193">Cuticle</keyword>
<dbReference type="InterPro" id="IPR031311">
    <property type="entry name" value="CHIT_BIND_RR_consensus"/>
</dbReference>
<accession>A0AAE1LSY0</accession>
<dbReference type="EMBL" id="JAHWGI010001425">
    <property type="protein sequence ID" value="KAK3931446.1"/>
    <property type="molecule type" value="Genomic_DNA"/>
</dbReference>
<evidence type="ECO:0000313" key="4">
    <source>
        <dbReference type="EMBL" id="KAK3931446.1"/>
    </source>
</evidence>
<dbReference type="PANTHER" id="PTHR10380:SF173">
    <property type="entry name" value="CUTICULAR PROTEIN 47EF, ISOFORM C-RELATED"/>
    <property type="match status" value="1"/>
</dbReference>
<proteinExistence type="predicted"/>
<reference evidence="4" key="1">
    <citation type="submission" date="2021-07" db="EMBL/GenBank/DDBJ databases">
        <authorList>
            <person name="Catto M.A."/>
            <person name="Jacobson A."/>
            <person name="Kennedy G."/>
            <person name="Labadie P."/>
            <person name="Hunt B.G."/>
            <person name="Srinivasan R."/>
        </authorList>
    </citation>
    <scope>NUCLEOTIDE SEQUENCE</scope>
    <source>
        <strain evidence="4">PL_HMW_Pooled</strain>
        <tissue evidence="4">Head</tissue>
    </source>
</reference>
<dbReference type="PROSITE" id="PS51155">
    <property type="entry name" value="CHIT_BIND_RR_2"/>
    <property type="match status" value="1"/>
</dbReference>
<evidence type="ECO:0000256" key="2">
    <source>
        <dbReference type="PROSITE-ProRule" id="PRU00497"/>
    </source>
</evidence>
<comment type="caution">
    <text evidence="4">The sequence shown here is derived from an EMBL/GenBank/DDBJ whole genome shotgun (WGS) entry which is preliminary data.</text>
</comment>
<dbReference type="GO" id="GO:0008010">
    <property type="term" value="F:structural constituent of chitin-based larval cuticle"/>
    <property type="evidence" value="ECO:0007669"/>
    <property type="project" value="TreeGrafter"/>
</dbReference>
<keyword evidence="5" id="KW-1185">Reference proteome</keyword>
<feature type="signal peptide" evidence="3">
    <location>
        <begin position="1"/>
        <end position="15"/>
    </location>
</feature>
<organism evidence="4 5">
    <name type="scientific">Frankliniella fusca</name>
    <dbReference type="NCBI Taxonomy" id="407009"/>
    <lineage>
        <taxon>Eukaryota</taxon>
        <taxon>Metazoa</taxon>
        <taxon>Ecdysozoa</taxon>
        <taxon>Arthropoda</taxon>
        <taxon>Hexapoda</taxon>
        <taxon>Insecta</taxon>
        <taxon>Pterygota</taxon>
        <taxon>Neoptera</taxon>
        <taxon>Paraneoptera</taxon>
        <taxon>Thysanoptera</taxon>
        <taxon>Terebrantia</taxon>
        <taxon>Thripoidea</taxon>
        <taxon>Thripidae</taxon>
        <taxon>Frankliniella</taxon>
    </lineage>
</organism>
<gene>
    <name evidence="4" type="ORF">KUF71_025965</name>
</gene>
<dbReference type="PANTHER" id="PTHR10380">
    <property type="entry name" value="CUTICLE PROTEIN"/>
    <property type="match status" value="1"/>
</dbReference>
<feature type="chain" id="PRO_5042068871" evidence="3">
    <location>
        <begin position="16"/>
        <end position="316"/>
    </location>
</feature>
<dbReference type="InterPro" id="IPR050468">
    <property type="entry name" value="Cuticle_Struct_Prot"/>
</dbReference>
<evidence type="ECO:0000313" key="5">
    <source>
        <dbReference type="Proteomes" id="UP001219518"/>
    </source>
</evidence>
<sequence length="316" mass="34385">MKFLFFAALVALAAADYHDDTFHFSSRGQVSGLQKGAFIQSSTPLLTKKVSTFTQQPAFTKQYTTVQSTPAVYSSVVAQPAYTQRLVAPVLVKSIEEEIPVYSQQYAVKQIAQPAVFAQKYTAQIAQPVYSQQYAVKQFTQPAVFSQKFDVKPVAQPVYSQQYSVKQVAQPVYSQYSAVVKPVVAEQQYSSLSGVSTYASAYQGPQFRILSQVQEADPAGPYKLAYSTENGIQASEEGSLIAGTEGDVVAAQGSYSYTGPDGVVYTVNYIADENGFRAVGDHLPTPPPVPAEILRSLEENAASGEQYDEEGKLLKK</sequence>
<dbReference type="Proteomes" id="UP001219518">
    <property type="component" value="Unassembled WGS sequence"/>
</dbReference>
<dbReference type="InterPro" id="IPR000618">
    <property type="entry name" value="Insect_cuticle"/>
</dbReference>
<keyword evidence="3" id="KW-0732">Signal</keyword>
<evidence type="ECO:0000256" key="3">
    <source>
        <dbReference type="SAM" id="SignalP"/>
    </source>
</evidence>
<dbReference type="Pfam" id="PF00379">
    <property type="entry name" value="Chitin_bind_4"/>
    <property type="match status" value="1"/>
</dbReference>
<protein>
    <submittedName>
        <fullName evidence="4">Endocuticle structural glycoprotein SgAbd-2</fullName>
    </submittedName>
</protein>
<dbReference type="GO" id="GO:0062129">
    <property type="term" value="C:chitin-based extracellular matrix"/>
    <property type="evidence" value="ECO:0007669"/>
    <property type="project" value="TreeGrafter"/>
</dbReference>
<name>A0AAE1LSY0_9NEOP</name>
<dbReference type="PRINTS" id="PR00947">
    <property type="entry name" value="CUTICLE"/>
</dbReference>